<dbReference type="InterPro" id="IPR047057">
    <property type="entry name" value="MerR_fam"/>
</dbReference>
<comment type="caution">
    <text evidence="3">The sequence shown here is derived from an EMBL/GenBank/DDBJ whole genome shotgun (WGS) entry which is preliminary data.</text>
</comment>
<dbReference type="SUPFAM" id="SSF46955">
    <property type="entry name" value="Putative DNA-binding domain"/>
    <property type="match status" value="1"/>
</dbReference>
<proteinExistence type="predicted"/>
<evidence type="ECO:0000256" key="1">
    <source>
        <dbReference type="ARBA" id="ARBA00023125"/>
    </source>
</evidence>
<dbReference type="EMBL" id="JABZGR010000002">
    <property type="protein sequence ID" value="MBF0969640.1"/>
    <property type="molecule type" value="Genomic_DNA"/>
</dbReference>
<evidence type="ECO:0000313" key="3">
    <source>
        <dbReference type="EMBL" id="MBF0969640.1"/>
    </source>
</evidence>
<dbReference type="Pfam" id="PF13411">
    <property type="entry name" value="MerR_1"/>
    <property type="match status" value="1"/>
</dbReference>
<dbReference type="PROSITE" id="PS50937">
    <property type="entry name" value="HTH_MERR_2"/>
    <property type="match status" value="1"/>
</dbReference>
<dbReference type="InterPro" id="IPR009061">
    <property type="entry name" value="DNA-bd_dom_put_sf"/>
</dbReference>
<name>A0A929WX13_9BACT</name>
<evidence type="ECO:0000313" key="4">
    <source>
        <dbReference type="Proteomes" id="UP000704068"/>
    </source>
</evidence>
<gene>
    <name evidence="3" type="ORF">HXK21_01155</name>
</gene>
<dbReference type="GO" id="GO:0003677">
    <property type="term" value="F:DNA binding"/>
    <property type="evidence" value="ECO:0007669"/>
    <property type="project" value="UniProtKB-KW"/>
</dbReference>
<organism evidence="3 4">
    <name type="scientific">Alloprevotella tannerae</name>
    <dbReference type="NCBI Taxonomy" id="76122"/>
    <lineage>
        <taxon>Bacteria</taxon>
        <taxon>Pseudomonadati</taxon>
        <taxon>Bacteroidota</taxon>
        <taxon>Bacteroidia</taxon>
        <taxon>Bacteroidales</taxon>
        <taxon>Prevotellaceae</taxon>
        <taxon>Alloprevotella</taxon>
    </lineage>
</organism>
<dbReference type="InterPro" id="IPR000551">
    <property type="entry name" value="MerR-type_HTH_dom"/>
</dbReference>
<accession>A0A929WX13</accession>
<feature type="domain" description="HTH merR-type" evidence="2">
    <location>
        <begin position="10"/>
        <end position="80"/>
    </location>
</feature>
<dbReference type="SMART" id="SM00422">
    <property type="entry name" value="HTH_MERR"/>
    <property type="match status" value="1"/>
</dbReference>
<sequence length="113" mass="13138">MTEPKDLKLYYNISEVAKMFDVKETLLRYWETVFPQISPKKSGRNIRQYTKEDIEKIRIVHNLVKVRGLRLAAAAQLLRKNKEGVVQTADVLDELRAIRKDLVRLKADISGLE</sequence>
<reference evidence="3" key="1">
    <citation type="submission" date="2020-04" db="EMBL/GenBank/DDBJ databases">
        <title>Deep metagenomics examines the oral microbiome during advanced dental caries in children, revealing novel taxa and co-occurrences with host molecules.</title>
        <authorList>
            <person name="Baker J.L."/>
            <person name="Morton J.T."/>
            <person name="Dinis M."/>
            <person name="Alvarez R."/>
            <person name="Tran N.C."/>
            <person name="Knight R."/>
            <person name="Edlund A."/>
        </authorList>
    </citation>
    <scope>NUCLEOTIDE SEQUENCE</scope>
    <source>
        <strain evidence="3">JCVI_34_bin.1</strain>
    </source>
</reference>
<dbReference type="PANTHER" id="PTHR30204:SF15">
    <property type="entry name" value="BLL5018 PROTEIN"/>
    <property type="match status" value="1"/>
</dbReference>
<evidence type="ECO:0000259" key="2">
    <source>
        <dbReference type="PROSITE" id="PS50937"/>
    </source>
</evidence>
<dbReference type="PANTHER" id="PTHR30204">
    <property type="entry name" value="REDOX-CYCLING DRUG-SENSING TRANSCRIPTIONAL ACTIVATOR SOXR"/>
    <property type="match status" value="1"/>
</dbReference>
<dbReference type="RefSeq" id="WP_296089460.1">
    <property type="nucleotide sequence ID" value="NZ_CAUOSC010000008.1"/>
</dbReference>
<dbReference type="AlphaFoldDB" id="A0A929WX13"/>
<protein>
    <submittedName>
        <fullName evidence="3">MerR family transcriptional regulator</fullName>
    </submittedName>
</protein>
<dbReference type="Gene3D" id="1.10.1660.10">
    <property type="match status" value="1"/>
</dbReference>
<dbReference type="Proteomes" id="UP000704068">
    <property type="component" value="Unassembled WGS sequence"/>
</dbReference>
<keyword evidence="1" id="KW-0238">DNA-binding</keyword>
<dbReference type="GO" id="GO:0003700">
    <property type="term" value="F:DNA-binding transcription factor activity"/>
    <property type="evidence" value="ECO:0007669"/>
    <property type="project" value="InterPro"/>
</dbReference>